<comment type="subcellular location">
    <subcellularLocation>
        <location evidence="1">Nucleus</location>
    </subcellularLocation>
</comment>
<protein>
    <recommendedName>
        <fullName evidence="10">Bromo domain-containing protein</fullName>
    </recommendedName>
</protein>
<feature type="compositionally biased region" description="Basic residues" evidence="9">
    <location>
        <begin position="657"/>
        <end position="667"/>
    </location>
</feature>
<dbReference type="EMBL" id="KL198031">
    <property type="protein sequence ID" value="KDQ15702.1"/>
    <property type="molecule type" value="Genomic_DNA"/>
</dbReference>
<dbReference type="InParanoid" id="A0A067MV00"/>
<evidence type="ECO:0000313" key="11">
    <source>
        <dbReference type="EMBL" id="KDQ15702.1"/>
    </source>
</evidence>
<feature type="domain" description="Bromo" evidence="10">
    <location>
        <begin position="90"/>
        <end position="160"/>
    </location>
</feature>
<organism evidence="11 12">
    <name type="scientific">Botryobasidium botryosum (strain FD-172 SS1)</name>
    <dbReference type="NCBI Taxonomy" id="930990"/>
    <lineage>
        <taxon>Eukaryota</taxon>
        <taxon>Fungi</taxon>
        <taxon>Dikarya</taxon>
        <taxon>Basidiomycota</taxon>
        <taxon>Agaricomycotina</taxon>
        <taxon>Agaricomycetes</taxon>
        <taxon>Cantharellales</taxon>
        <taxon>Botryobasidiaceae</taxon>
        <taxon>Botryobasidium</taxon>
    </lineage>
</organism>
<feature type="domain" description="Bromo" evidence="10">
    <location>
        <begin position="259"/>
        <end position="329"/>
    </location>
</feature>
<dbReference type="OrthoDB" id="6017at2759"/>
<dbReference type="GO" id="GO:0006338">
    <property type="term" value="P:chromatin remodeling"/>
    <property type="evidence" value="ECO:0007669"/>
    <property type="project" value="InterPro"/>
</dbReference>
<reference evidence="12" key="1">
    <citation type="journal article" date="2014" name="Proc. Natl. Acad. Sci. U.S.A.">
        <title>Extensive sampling of basidiomycete genomes demonstrates inadequacy of the white-rot/brown-rot paradigm for wood decay fungi.</title>
        <authorList>
            <person name="Riley R."/>
            <person name="Salamov A.A."/>
            <person name="Brown D.W."/>
            <person name="Nagy L.G."/>
            <person name="Floudas D."/>
            <person name="Held B.W."/>
            <person name="Levasseur A."/>
            <person name="Lombard V."/>
            <person name="Morin E."/>
            <person name="Otillar R."/>
            <person name="Lindquist E.A."/>
            <person name="Sun H."/>
            <person name="LaButti K.M."/>
            <person name="Schmutz J."/>
            <person name="Jabbour D."/>
            <person name="Luo H."/>
            <person name="Baker S.E."/>
            <person name="Pisabarro A.G."/>
            <person name="Walton J.D."/>
            <person name="Blanchette R.A."/>
            <person name="Henrissat B."/>
            <person name="Martin F."/>
            <person name="Cullen D."/>
            <person name="Hibbett D.S."/>
            <person name="Grigoriev I.V."/>
        </authorList>
    </citation>
    <scope>NUCLEOTIDE SEQUENCE [LARGE SCALE GENOMIC DNA]</scope>
    <source>
        <strain evidence="12">FD-172 SS1</strain>
    </source>
</reference>
<feature type="region of interest" description="Disordered" evidence="9">
    <location>
        <begin position="1"/>
        <end position="71"/>
    </location>
</feature>
<evidence type="ECO:0000256" key="5">
    <source>
        <dbReference type="ARBA" id="ARBA00023117"/>
    </source>
</evidence>
<sequence>MSPPSPATPARKRTGIDPANILDGPRAKRRRENAGNVITIPAHRPSKLKSATPDVQNDEEAEEGDDDDGERIKEIGTGLWGILREARTPDDRLLSKDFLRLPNRRTYPDYYTIIKKPISLEEIKGRIDAAEYDSLDALKADLDTCFRNAKRYNIKDSQIWQDARALHKLSSKEFKRITGSTQPVSDDEIDVGDSEQIQSSYDAGAGPGESDEEQEEQENDDDGEEEEKNRKPKKPRAPSLVRTLKNRLQRLANLPDDIPGTHKSDVFMELPSKKLYPDYYKLIKKPICFNIIFKKIKRKDYANSNEFAADVDLMFNNAVTYNEEHSPIWERAVYLRNKFHAFMADLPPQFALTSSANAGAVTAPSTSNKIKLKVTQPQATSSSSKARQPSLPVPSLHTSAGTTPVPTSVPTATATPTPAPRPSAAAVPPQYLNARQPHQTSASPAVPATPLPPAHQAHKLPLPYSTPLPPLPPAAYHQPPPPVFAPAFPLTPPAEPTARIRCVTLAIKPSARTMVLRAMEVVPVRCWSVRLGSLESDVTIEVSAMAGGGEARRLGEAGKGDVEMEMEMKSNGVLLKELEPPAASGSTVADEAAGSTLNGAAEKLKAGLLNGKSDGSSDESMAESSESEEEEEEEEEEIAVRTRSRDKDRGKAAKTAPKAKKQRRQKNGKAGSKKEKAGGGAGGADKAKVLAPVVRKWDVPLVVGSNVIDVKVGGSTGESWRVFLERTT</sequence>
<dbReference type="InterPro" id="IPR036427">
    <property type="entry name" value="Bromodomain-like_sf"/>
</dbReference>
<dbReference type="GO" id="GO:0003682">
    <property type="term" value="F:chromatin binding"/>
    <property type="evidence" value="ECO:0007669"/>
    <property type="project" value="TreeGrafter"/>
</dbReference>
<feature type="compositionally biased region" description="Acidic residues" evidence="9">
    <location>
        <begin position="209"/>
        <end position="226"/>
    </location>
</feature>
<dbReference type="SUPFAM" id="SSF47370">
    <property type="entry name" value="Bromodomain"/>
    <property type="match status" value="2"/>
</dbReference>
<dbReference type="PANTHER" id="PTHR16062">
    <property type="entry name" value="SWI/SNF-RELATED"/>
    <property type="match status" value="1"/>
</dbReference>
<dbReference type="AlphaFoldDB" id="A0A067MV00"/>
<proteinExistence type="predicted"/>
<dbReference type="CDD" id="cd04369">
    <property type="entry name" value="Bromodomain"/>
    <property type="match status" value="1"/>
</dbReference>
<keyword evidence="12" id="KW-1185">Reference proteome</keyword>
<dbReference type="HOGENOM" id="CLU_022941_0_0_1"/>
<keyword evidence="3" id="KW-0156">Chromatin regulator</keyword>
<evidence type="ECO:0000259" key="10">
    <source>
        <dbReference type="PROSITE" id="PS50014"/>
    </source>
</evidence>
<evidence type="ECO:0000256" key="7">
    <source>
        <dbReference type="ARBA" id="ARBA00023242"/>
    </source>
</evidence>
<evidence type="ECO:0000256" key="9">
    <source>
        <dbReference type="SAM" id="MobiDB-lite"/>
    </source>
</evidence>
<feature type="compositionally biased region" description="Low complexity" evidence="9">
    <location>
        <begin position="398"/>
        <end position="429"/>
    </location>
</feature>
<accession>A0A067MV00</accession>
<dbReference type="Proteomes" id="UP000027195">
    <property type="component" value="Unassembled WGS sequence"/>
</dbReference>
<feature type="region of interest" description="Disordered" evidence="9">
    <location>
        <begin position="198"/>
        <end position="242"/>
    </location>
</feature>
<evidence type="ECO:0000313" key="12">
    <source>
        <dbReference type="Proteomes" id="UP000027195"/>
    </source>
</evidence>
<gene>
    <name evidence="11" type="ORF">BOTBODRAFT_31587</name>
</gene>
<name>A0A067MV00_BOTB1</name>
<feature type="region of interest" description="Disordered" evidence="9">
    <location>
        <begin position="362"/>
        <end position="466"/>
    </location>
</feature>
<dbReference type="SMART" id="SM00297">
    <property type="entry name" value="BROMO"/>
    <property type="match status" value="2"/>
</dbReference>
<evidence type="ECO:0000256" key="6">
    <source>
        <dbReference type="ARBA" id="ARBA00023163"/>
    </source>
</evidence>
<evidence type="ECO:0000256" key="8">
    <source>
        <dbReference type="PROSITE-ProRule" id="PRU00035"/>
    </source>
</evidence>
<dbReference type="STRING" id="930990.A0A067MV00"/>
<dbReference type="GO" id="GO:0006368">
    <property type="term" value="P:transcription elongation by RNA polymerase II"/>
    <property type="evidence" value="ECO:0007669"/>
    <property type="project" value="TreeGrafter"/>
</dbReference>
<keyword evidence="6" id="KW-0804">Transcription</keyword>
<evidence type="ECO:0000256" key="3">
    <source>
        <dbReference type="ARBA" id="ARBA00022853"/>
    </source>
</evidence>
<dbReference type="Gene3D" id="1.20.920.10">
    <property type="entry name" value="Bromodomain-like"/>
    <property type="match status" value="2"/>
</dbReference>
<feature type="region of interest" description="Disordered" evidence="9">
    <location>
        <begin position="608"/>
        <end position="687"/>
    </location>
</feature>
<dbReference type="PROSITE" id="PS00633">
    <property type="entry name" value="BROMODOMAIN_1"/>
    <property type="match status" value="1"/>
</dbReference>
<feature type="compositionally biased region" description="Basic and acidic residues" evidence="9">
    <location>
        <begin position="638"/>
        <end position="651"/>
    </location>
</feature>
<evidence type="ECO:0000256" key="4">
    <source>
        <dbReference type="ARBA" id="ARBA00023015"/>
    </source>
</evidence>
<feature type="compositionally biased region" description="Acidic residues" evidence="9">
    <location>
        <begin position="616"/>
        <end position="637"/>
    </location>
</feature>
<dbReference type="InterPro" id="IPR037382">
    <property type="entry name" value="Rsc/polybromo"/>
</dbReference>
<feature type="compositionally biased region" description="Acidic residues" evidence="9">
    <location>
        <begin position="56"/>
        <end position="69"/>
    </location>
</feature>
<evidence type="ECO:0000256" key="1">
    <source>
        <dbReference type="ARBA" id="ARBA00004123"/>
    </source>
</evidence>
<dbReference type="PRINTS" id="PR00503">
    <property type="entry name" value="BROMODOMAIN"/>
</dbReference>
<keyword evidence="5 8" id="KW-0103">Bromodomain</keyword>
<keyword evidence="4" id="KW-0805">Transcription regulation</keyword>
<keyword evidence="7" id="KW-0539">Nucleus</keyword>
<keyword evidence="2" id="KW-0677">Repeat</keyword>
<dbReference type="Pfam" id="PF00439">
    <property type="entry name" value="Bromodomain"/>
    <property type="match status" value="2"/>
</dbReference>
<feature type="compositionally biased region" description="Polar residues" evidence="9">
    <location>
        <begin position="362"/>
        <end position="387"/>
    </location>
</feature>
<dbReference type="PANTHER" id="PTHR16062:SF19">
    <property type="entry name" value="PROTEIN POLYBROMO-1"/>
    <property type="match status" value="1"/>
</dbReference>
<dbReference type="InterPro" id="IPR001487">
    <property type="entry name" value="Bromodomain"/>
</dbReference>
<dbReference type="GO" id="GO:0016586">
    <property type="term" value="C:RSC-type complex"/>
    <property type="evidence" value="ECO:0007669"/>
    <property type="project" value="InterPro"/>
</dbReference>
<evidence type="ECO:0000256" key="2">
    <source>
        <dbReference type="ARBA" id="ARBA00022737"/>
    </source>
</evidence>
<dbReference type="PROSITE" id="PS50014">
    <property type="entry name" value="BROMODOMAIN_2"/>
    <property type="match status" value="2"/>
</dbReference>
<dbReference type="InterPro" id="IPR018359">
    <property type="entry name" value="Bromodomain_CS"/>
</dbReference>